<organism evidence="1 2">
    <name type="scientific">[Myrmecia] bisecta</name>
    <dbReference type="NCBI Taxonomy" id="41462"/>
    <lineage>
        <taxon>Eukaryota</taxon>
        <taxon>Viridiplantae</taxon>
        <taxon>Chlorophyta</taxon>
        <taxon>core chlorophytes</taxon>
        <taxon>Trebouxiophyceae</taxon>
        <taxon>Trebouxiales</taxon>
        <taxon>Trebouxiaceae</taxon>
        <taxon>Myrmecia</taxon>
    </lineage>
</organism>
<dbReference type="AlphaFoldDB" id="A0AAW1PE39"/>
<proteinExistence type="predicted"/>
<evidence type="ECO:0000313" key="2">
    <source>
        <dbReference type="Proteomes" id="UP001489004"/>
    </source>
</evidence>
<accession>A0AAW1PE39</accession>
<name>A0AAW1PE39_9CHLO</name>
<keyword evidence="2" id="KW-1185">Reference proteome</keyword>
<dbReference type="EMBL" id="JALJOR010000009">
    <property type="protein sequence ID" value="KAK9811721.1"/>
    <property type="molecule type" value="Genomic_DNA"/>
</dbReference>
<comment type="caution">
    <text evidence="1">The sequence shown here is derived from an EMBL/GenBank/DDBJ whole genome shotgun (WGS) entry which is preliminary data.</text>
</comment>
<gene>
    <name evidence="1" type="ORF">WJX72_008967</name>
</gene>
<sequence length="190" mass="21262">MERKVEHLAPDVLEPHMQARDWELAALEAHAAADRSKCWDYAADLAAVGRTTGLRKDVVDGFDNLYVKETVYQVLNKLRLVPTLVLGDYLYSFRDVTEWKSEVAFFQDHGVTAQTNQGVTSVLRRTALMCCSMVELDNHGMLSVHDSLQQMAQSVAAEPSSAAWYLVKDITNVVRQASGFSKLIRVNGYP</sequence>
<dbReference type="Proteomes" id="UP001489004">
    <property type="component" value="Unassembled WGS sequence"/>
</dbReference>
<evidence type="ECO:0000313" key="1">
    <source>
        <dbReference type="EMBL" id="KAK9811721.1"/>
    </source>
</evidence>
<reference evidence="1 2" key="1">
    <citation type="journal article" date="2024" name="Nat. Commun.">
        <title>Phylogenomics reveals the evolutionary origins of lichenization in chlorophyte algae.</title>
        <authorList>
            <person name="Puginier C."/>
            <person name="Libourel C."/>
            <person name="Otte J."/>
            <person name="Skaloud P."/>
            <person name="Haon M."/>
            <person name="Grisel S."/>
            <person name="Petersen M."/>
            <person name="Berrin J.G."/>
            <person name="Delaux P.M."/>
            <person name="Dal Grande F."/>
            <person name="Keller J."/>
        </authorList>
    </citation>
    <scope>NUCLEOTIDE SEQUENCE [LARGE SCALE GENOMIC DNA]</scope>
    <source>
        <strain evidence="1 2">SAG 2043</strain>
    </source>
</reference>
<protein>
    <submittedName>
        <fullName evidence="1">Uncharacterized protein</fullName>
    </submittedName>
</protein>